<evidence type="ECO:0000256" key="7">
    <source>
        <dbReference type="ARBA" id="ARBA00023136"/>
    </source>
</evidence>
<feature type="transmembrane region" description="Helical" evidence="8">
    <location>
        <begin position="7"/>
        <end position="27"/>
    </location>
</feature>
<feature type="transmembrane region" description="Helical" evidence="8">
    <location>
        <begin position="384"/>
        <end position="406"/>
    </location>
</feature>
<feature type="transmembrane region" description="Helical" evidence="8">
    <location>
        <begin position="47"/>
        <end position="70"/>
    </location>
</feature>
<keyword evidence="7 8" id="KW-0472">Membrane</keyword>
<evidence type="ECO:0000313" key="10">
    <source>
        <dbReference type="Proteomes" id="UP000295632"/>
    </source>
</evidence>
<feature type="transmembrane region" description="Helical" evidence="8">
    <location>
        <begin position="313"/>
        <end position="333"/>
    </location>
</feature>
<feature type="transmembrane region" description="Helical" evidence="8">
    <location>
        <begin position="279"/>
        <end position="301"/>
    </location>
</feature>
<comment type="subcellular location">
    <subcellularLocation>
        <location evidence="1">Cell membrane</location>
        <topology evidence="1">Multi-pass membrane protein</topology>
    </subcellularLocation>
</comment>
<feature type="transmembrane region" description="Helical" evidence="8">
    <location>
        <begin position="128"/>
        <end position="149"/>
    </location>
</feature>
<feature type="transmembrane region" description="Helical" evidence="8">
    <location>
        <begin position="161"/>
        <end position="181"/>
    </location>
</feature>
<comment type="caution">
    <text evidence="9">The sequence shown here is derived from an EMBL/GenBank/DDBJ whole genome shotgun (WGS) entry which is preliminary data.</text>
</comment>
<dbReference type="InterPro" id="IPR048279">
    <property type="entry name" value="MdtK-like"/>
</dbReference>
<evidence type="ECO:0000313" key="9">
    <source>
        <dbReference type="EMBL" id="TDQ42618.1"/>
    </source>
</evidence>
<gene>
    <name evidence="9" type="ORF">EV213_10146</name>
</gene>
<dbReference type="Proteomes" id="UP000295632">
    <property type="component" value="Unassembled WGS sequence"/>
</dbReference>
<dbReference type="InterPro" id="IPR002528">
    <property type="entry name" value="MATE_fam"/>
</dbReference>
<dbReference type="Pfam" id="PF01554">
    <property type="entry name" value="MatE"/>
    <property type="match status" value="2"/>
</dbReference>
<dbReference type="PIRSF" id="PIRSF006603">
    <property type="entry name" value="DinF"/>
    <property type="match status" value="1"/>
</dbReference>
<dbReference type="GO" id="GO:0005886">
    <property type="term" value="C:plasma membrane"/>
    <property type="evidence" value="ECO:0007669"/>
    <property type="project" value="UniProtKB-SubCell"/>
</dbReference>
<dbReference type="GO" id="GO:0015297">
    <property type="term" value="F:antiporter activity"/>
    <property type="evidence" value="ECO:0007669"/>
    <property type="project" value="InterPro"/>
</dbReference>
<organism evidence="9 10">
    <name type="scientific">Aureibacillus halotolerans</name>
    <dbReference type="NCBI Taxonomy" id="1508390"/>
    <lineage>
        <taxon>Bacteria</taxon>
        <taxon>Bacillati</taxon>
        <taxon>Bacillota</taxon>
        <taxon>Bacilli</taxon>
        <taxon>Bacillales</taxon>
        <taxon>Bacillaceae</taxon>
        <taxon>Aureibacillus</taxon>
    </lineage>
</organism>
<dbReference type="EMBL" id="SNYJ01000001">
    <property type="protein sequence ID" value="TDQ42618.1"/>
    <property type="molecule type" value="Genomic_DNA"/>
</dbReference>
<comment type="similarity">
    <text evidence="2">Belongs to the multi antimicrobial extrusion (MATE) (TC 2.A.66.1) family.</text>
</comment>
<proteinExistence type="inferred from homology"/>
<evidence type="ECO:0000256" key="3">
    <source>
        <dbReference type="ARBA" id="ARBA00022448"/>
    </source>
</evidence>
<evidence type="ECO:0000256" key="8">
    <source>
        <dbReference type="SAM" id="Phobius"/>
    </source>
</evidence>
<dbReference type="RefSeq" id="WP_166639097.1">
    <property type="nucleotide sequence ID" value="NZ_SNYJ01000001.1"/>
</dbReference>
<keyword evidence="10" id="KW-1185">Reference proteome</keyword>
<accession>A0A4R6U7W3</accession>
<dbReference type="NCBIfam" id="TIGR00797">
    <property type="entry name" value="matE"/>
    <property type="match status" value="1"/>
</dbReference>
<feature type="transmembrane region" description="Helical" evidence="8">
    <location>
        <begin position="345"/>
        <end position="363"/>
    </location>
</feature>
<keyword evidence="3" id="KW-0813">Transport</keyword>
<protein>
    <submittedName>
        <fullName evidence="9">Putative MATE family efflux protein</fullName>
    </submittedName>
</protein>
<dbReference type="GO" id="GO:0042910">
    <property type="term" value="F:xenobiotic transmembrane transporter activity"/>
    <property type="evidence" value="ECO:0007669"/>
    <property type="project" value="InterPro"/>
</dbReference>
<feature type="transmembrane region" description="Helical" evidence="8">
    <location>
        <begin position="187"/>
        <end position="211"/>
    </location>
</feature>
<keyword evidence="5 8" id="KW-0812">Transmembrane</keyword>
<dbReference type="InterPro" id="IPR047135">
    <property type="entry name" value="YsiQ"/>
</dbReference>
<sequence length="446" mass="48829">MLQSHHLRLFAVSWPIFIELLLLRLMGLVDTFMLSAYSDDAVAAVGFANQILMMVTVALTVMTIGVTILVSRSLGANETEEASQLAKVAILLNAIIGLALGVMLAIFAAPLLEFFQLPAHLVPTATSYLIIVGSPLVIQSTMLTMTAIFKSHGFTKQAMYVAFAVNGLNIIGNYVAIFGPFGLPVTGVTGVAVSTVLSQLIGAWILFRLLIRKNLISKSNQRFFVHARHDVKRLFRLGAPSSLDAVAWNTHMMTITVCIATIGAIALTTNLYANTLKMFITAFAGAMGQGTMLLISRLLGAKQNQAAYHQSHSYAKWAMATSIGMAFLMYSLSDPLLKWFTDDEAIITLGKGLLLTAIVLEPGRALNLIYNNALKSAGDVKFPMIVNIIGMWGISVPLSFVFGIMFHWGLIGIWWAFVIDEWVRGCVLLIRWTSCRWQQKEKSSGY</sequence>
<reference evidence="9 10" key="1">
    <citation type="submission" date="2019-03" db="EMBL/GenBank/DDBJ databases">
        <title>Genomic Encyclopedia of Type Strains, Phase IV (KMG-IV): sequencing the most valuable type-strain genomes for metagenomic binning, comparative biology and taxonomic classification.</title>
        <authorList>
            <person name="Goeker M."/>
        </authorList>
    </citation>
    <scope>NUCLEOTIDE SEQUENCE [LARGE SCALE GENOMIC DNA]</scope>
    <source>
        <strain evidence="9 10">DSM 28697</strain>
    </source>
</reference>
<feature type="transmembrane region" description="Helical" evidence="8">
    <location>
        <begin position="90"/>
        <end position="108"/>
    </location>
</feature>
<dbReference type="PANTHER" id="PTHR42925">
    <property type="entry name" value="MULTIDRUG AND TOXIN EFFLUX PROTEIN MATE FAMILY"/>
    <property type="match status" value="1"/>
</dbReference>
<evidence type="ECO:0000256" key="1">
    <source>
        <dbReference type="ARBA" id="ARBA00004651"/>
    </source>
</evidence>
<evidence type="ECO:0000256" key="4">
    <source>
        <dbReference type="ARBA" id="ARBA00022475"/>
    </source>
</evidence>
<name>A0A4R6U7W3_9BACI</name>
<dbReference type="PANTHER" id="PTHR42925:SF1">
    <property type="entry name" value="VIRULENCE FACTOR MVIN"/>
    <property type="match status" value="1"/>
</dbReference>
<dbReference type="AlphaFoldDB" id="A0A4R6U7W3"/>
<keyword evidence="6 8" id="KW-1133">Transmembrane helix</keyword>
<evidence type="ECO:0000256" key="5">
    <source>
        <dbReference type="ARBA" id="ARBA00022692"/>
    </source>
</evidence>
<keyword evidence="4" id="KW-1003">Cell membrane</keyword>
<evidence type="ECO:0000256" key="2">
    <source>
        <dbReference type="ARBA" id="ARBA00010199"/>
    </source>
</evidence>
<feature type="transmembrane region" description="Helical" evidence="8">
    <location>
        <begin position="252"/>
        <end position="273"/>
    </location>
</feature>
<evidence type="ECO:0000256" key="6">
    <source>
        <dbReference type="ARBA" id="ARBA00022989"/>
    </source>
</evidence>
<dbReference type="CDD" id="cd13134">
    <property type="entry name" value="MATE_like_8"/>
    <property type="match status" value="1"/>
</dbReference>